<reference evidence="9" key="1">
    <citation type="journal article" date="2014" name="Int. J. Syst. Evol. Microbiol.">
        <title>Complete genome sequence of Corynebacterium casei LMG S-19264T (=DSM 44701T), isolated from a smear-ripened cheese.</title>
        <authorList>
            <consortium name="US DOE Joint Genome Institute (JGI-PGF)"/>
            <person name="Walter F."/>
            <person name="Albersmeier A."/>
            <person name="Kalinowski J."/>
            <person name="Ruckert C."/>
        </authorList>
    </citation>
    <scope>NUCLEOTIDE SEQUENCE</scope>
    <source>
        <strain evidence="9">VKM B-2789</strain>
    </source>
</reference>
<feature type="domain" description="Coenzyme F420:L-glutamate ligase-like" evidence="8">
    <location>
        <begin position="20"/>
        <end position="238"/>
    </location>
</feature>
<dbReference type="PANTHER" id="PTHR47917">
    <property type="match status" value="1"/>
</dbReference>
<proteinExistence type="predicted"/>
<keyword evidence="2" id="KW-0479">Metal-binding</keyword>
<dbReference type="InterPro" id="IPR002847">
    <property type="entry name" value="F420-0_gamma-glut_ligase-dom"/>
</dbReference>
<evidence type="ECO:0000256" key="3">
    <source>
        <dbReference type="ARBA" id="ARBA00022741"/>
    </source>
</evidence>
<dbReference type="GO" id="GO:0005525">
    <property type="term" value="F:GTP binding"/>
    <property type="evidence" value="ECO:0007669"/>
    <property type="project" value="UniProtKB-KW"/>
</dbReference>
<evidence type="ECO:0000313" key="10">
    <source>
        <dbReference type="Proteomes" id="UP001143330"/>
    </source>
</evidence>
<dbReference type="Pfam" id="PF01996">
    <property type="entry name" value="F420_ligase"/>
    <property type="match status" value="1"/>
</dbReference>
<dbReference type="GO" id="GO:0046872">
    <property type="term" value="F:metal ion binding"/>
    <property type="evidence" value="ECO:0007669"/>
    <property type="project" value="UniProtKB-KW"/>
</dbReference>
<evidence type="ECO:0000256" key="4">
    <source>
        <dbReference type="ARBA" id="ARBA00022842"/>
    </source>
</evidence>
<dbReference type="PANTHER" id="PTHR47917:SF1">
    <property type="entry name" value="COENZYME F420:L-GLUTAMATE LIGASE"/>
    <property type="match status" value="1"/>
</dbReference>
<keyword evidence="10" id="KW-1185">Reference proteome</keyword>
<keyword evidence="5" id="KW-0630">Potassium</keyword>
<keyword evidence="4" id="KW-0460">Magnesium</keyword>
<sequence length="261" mass="27677">MVEPTSRPAARLEIFALPDFPLVEAGDDLAGPILDGVARLGLVLAPQDVVVLAQKVVSKAEGRLVRLADVVPSARATALAQEVRKDARLVELILAESVRVVRTRPDVLIVEHRLGLVMANAGIDQSNIRHDGGEAALLLPLDPDASAGRLRADIGRRAGVAPAVVINDSFGRPWRRGTTGIAIGAAGLPSMIDRRGETDLFGRTLRATMIAHADEIAASASLVMGQSTEATPVVLVRGLQWTAPDNPAATLIRTPEEDLFR</sequence>
<dbReference type="InterPro" id="IPR008225">
    <property type="entry name" value="F420-0_g-glutamyl_ligase"/>
</dbReference>
<name>A0A9W6NDF1_9HYPH</name>
<dbReference type="Gene3D" id="3.90.1660.10">
    <property type="entry name" value="CofE-like domain"/>
    <property type="match status" value="1"/>
</dbReference>
<dbReference type="GO" id="GO:0052618">
    <property type="term" value="F:coenzyme F420-0:L-glutamate ligase activity"/>
    <property type="evidence" value="ECO:0007669"/>
    <property type="project" value="TreeGrafter"/>
</dbReference>
<dbReference type="NCBIfam" id="TIGR01916">
    <property type="entry name" value="F420_cofE"/>
    <property type="match status" value="1"/>
</dbReference>
<dbReference type="EMBL" id="BSFM01000021">
    <property type="protein sequence ID" value="GLK86486.1"/>
    <property type="molecule type" value="Genomic_DNA"/>
</dbReference>
<dbReference type="Proteomes" id="UP001143330">
    <property type="component" value="Unassembled WGS sequence"/>
</dbReference>
<dbReference type="Gene3D" id="3.30.1330.100">
    <property type="entry name" value="CofE-like"/>
    <property type="match status" value="1"/>
</dbReference>
<keyword evidence="7" id="KW-0464">Manganese</keyword>
<keyword evidence="3" id="KW-0547">Nucleotide-binding</keyword>
<dbReference type="AlphaFoldDB" id="A0A9W6NDF1"/>
<reference evidence="9" key="2">
    <citation type="submission" date="2023-01" db="EMBL/GenBank/DDBJ databases">
        <authorList>
            <person name="Sun Q."/>
            <person name="Evtushenko L."/>
        </authorList>
    </citation>
    <scope>NUCLEOTIDE SEQUENCE</scope>
    <source>
        <strain evidence="9">VKM B-2789</strain>
    </source>
</reference>
<accession>A0A9W6NDF1</accession>
<organism evidence="9 10">
    <name type="scientific">Ancylobacter defluvii</name>
    <dbReference type="NCBI Taxonomy" id="1282440"/>
    <lineage>
        <taxon>Bacteria</taxon>
        <taxon>Pseudomonadati</taxon>
        <taxon>Pseudomonadota</taxon>
        <taxon>Alphaproteobacteria</taxon>
        <taxon>Hyphomicrobiales</taxon>
        <taxon>Xanthobacteraceae</taxon>
        <taxon>Ancylobacter</taxon>
    </lineage>
</organism>
<evidence type="ECO:0000256" key="2">
    <source>
        <dbReference type="ARBA" id="ARBA00022723"/>
    </source>
</evidence>
<evidence type="ECO:0000256" key="6">
    <source>
        <dbReference type="ARBA" id="ARBA00023134"/>
    </source>
</evidence>
<comment type="caution">
    <text evidence="9">The sequence shown here is derived from an EMBL/GenBank/DDBJ whole genome shotgun (WGS) entry which is preliminary data.</text>
</comment>
<evidence type="ECO:0000256" key="5">
    <source>
        <dbReference type="ARBA" id="ARBA00022958"/>
    </source>
</evidence>
<evidence type="ECO:0000259" key="8">
    <source>
        <dbReference type="Pfam" id="PF01996"/>
    </source>
</evidence>
<dbReference type="RefSeq" id="WP_213363546.1">
    <property type="nucleotide sequence ID" value="NZ_BSFM01000021.1"/>
</dbReference>
<protein>
    <submittedName>
        <fullName evidence="9">F420-0--gamma-glutamyl ligase</fullName>
    </submittedName>
</protein>
<keyword evidence="1 9" id="KW-0436">Ligase</keyword>
<gene>
    <name evidence="9" type="ORF">GCM10017653_45560</name>
</gene>
<dbReference type="SUPFAM" id="SSF144010">
    <property type="entry name" value="CofE-like"/>
    <property type="match status" value="1"/>
</dbReference>
<evidence type="ECO:0000313" key="9">
    <source>
        <dbReference type="EMBL" id="GLK86486.1"/>
    </source>
</evidence>
<keyword evidence="6" id="KW-0342">GTP-binding</keyword>
<evidence type="ECO:0000256" key="7">
    <source>
        <dbReference type="ARBA" id="ARBA00023211"/>
    </source>
</evidence>
<evidence type="ECO:0000256" key="1">
    <source>
        <dbReference type="ARBA" id="ARBA00022598"/>
    </source>
</evidence>